<dbReference type="RefSeq" id="WP_357990272.1">
    <property type="nucleotide sequence ID" value="NZ_JBEYBR010000008.1"/>
</dbReference>
<protein>
    <submittedName>
        <fullName evidence="2">Uncharacterized protein</fullName>
    </submittedName>
</protein>
<gene>
    <name evidence="2" type="ORF">ABZ507_05340</name>
</gene>
<sequence length="72" mass="7643">MFDLGRFELPVAVGALVWSAVALFVLVTPTDATVPVVIVAGLLLVGALFFLALAFDRQALETEPGDVSVFEH</sequence>
<dbReference type="EMBL" id="JBEYBR010000008">
    <property type="protein sequence ID" value="MEU2121240.1"/>
    <property type="molecule type" value="Genomic_DNA"/>
</dbReference>
<comment type="caution">
    <text evidence="2">The sequence shown here is derived from an EMBL/GenBank/DDBJ whole genome shotgun (WGS) entry which is preliminary data.</text>
</comment>
<keyword evidence="1" id="KW-0472">Membrane</keyword>
<keyword evidence="3" id="KW-1185">Reference proteome</keyword>
<keyword evidence="1" id="KW-0812">Transmembrane</keyword>
<feature type="transmembrane region" description="Helical" evidence="1">
    <location>
        <begin position="33"/>
        <end position="55"/>
    </location>
</feature>
<keyword evidence="1" id="KW-1133">Transmembrane helix</keyword>
<accession>A0ABV2X5T3</accession>
<reference evidence="2 3" key="1">
    <citation type="submission" date="2024-06" db="EMBL/GenBank/DDBJ databases">
        <title>The Natural Products Discovery Center: Release of the First 8490 Sequenced Strains for Exploring Actinobacteria Biosynthetic Diversity.</title>
        <authorList>
            <person name="Kalkreuter E."/>
            <person name="Kautsar S.A."/>
            <person name="Yang D."/>
            <person name="Bader C.D."/>
            <person name="Teijaro C.N."/>
            <person name="Fluegel L."/>
            <person name="Davis C.M."/>
            <person name="Simpson J.R."/>
            <person name="Lauterbach L."/>
            <person name="Steele A.D."/>
            <person name="Gui C."/>
            <person name="Meng S."/>
            <person name="Li G."/>
            <person name="Viehrig K."/>
            <person name="Ye F."/>
            <person name="Su P."/>
            <person name="Kiefer A.F."/>
            <person name="Nichols A."/>
            <person name="Cepeda A.J."/>
            <person name="Yan W."/>
            <person name="Fan B."/>
            <person name="Jiang Y."/>
            <person name="Adhikari A."/>
            <person name="Zheng C.-J."/>
            <person name="Schuster L."/>
            <person name="Cowan T.M."/>
            <person name="Smanski M.J."/>
            <person name="Chevrette M.G."/>
            <person name="De Carvalho L.P.S."/>
            <person name="Shen B."/>
        </authorList>
    </citation>
    <scope>NUCLEOTIDE SEQUENCE [LARGE SCALE GENOMIC DNA]</scope>
    <source>
        <strain evidence="2 3">NPDC019434</strain>
    </source>
</reference>
<dbReference type="Proteomes" id="UP001550535">
    <property type="component" value="Unassembled WGS sequence"/>
</dbReference>
<feature type="transmembrane region" description="Helical" evidence="1">
    <location>
        <begin position="7"/>
        <end position="27"/>
    </location>
</feature>
<proteinExistence type="predicted"/>
<evidence type="ECO:0000313" key="3">
    <source>
        <dbReference type="Proteomes" id="UP001550535"/>
    </source>
</evidence>
<name>A0ABV2X5T3_9NOCA</name>
<evidence type="ECO:0000256" key="1">
    <source>
        <dbReference type="SAM" id="Phobius"/>
    </source>
</evidence>
<evidence type="ECO:0000313" key="2">
    <source>
        <dbReference type="EMBL" id="MEU2121240.1"/>
    </source>
</evidence>
<organism evidence="2 3">
    <name type="scientific">Nocardia niwae</name>
    <dbReference type="NCBI Taxonomy" id="626084"/>
    <lineage>
        <taxon>Bacteria</taxon>
        <taxon>Bacillati</taxon>
        <taxon>Actinomycetota</taxon>
        <taxon>Actinomycetes</taxon>
        <taxon>Mycobacteriales</taxon>
        <taxon>Nocardiaceae</taxon>
        <taxon>Nocardia</taxon>
    </lineage>
</organism>